<feature type="transmembrane region" description="Helical" evidence="1">
    <location>
        <begin position="45"/>
        <end position="66"/>
    </location>
</feature>
<evidence type="ECO:0000313" key="3">
    <source>
        <dbReference type="EMBL" id="EQD28600.1"/>
    </source>
</evidence>
<evidence type="ECO:0000256" key="1">
    <source>
        <dbReference type="SAM" id="Phobius"/>
    </source>
</evidence>
<dbReference type="InterPro" id="IPR025202">
    <property type="entry name" value="PLD-like_dom"/>
</dbReference>
<keyword evidence="1" id="KW-0472">Membrane</keyword>
<gene>
    <name evidence="3" type="ORF">B2A_14863</name>
</gene>
<feature type="non-terminal residue" evidence="3">
    <location>
        <position position="1"/>
    </location>
</feature>
<reference evidence="3" key="1">
    <citation type="submission" date="2013-08" db="EMBL/GenBank/DDBJ databases">
        <authorList>
            <person name="Mendez C."/>
            <person name="Richter M."/>
            <person name="Ferrer M."/>
            <person name="Sanchez J."/>
        </authorList>
    </citation>
    <scope>NUCLEOTIDE SEQUENCE</scope>
</reference>
<dbReference type="EMBL" id="AUZZ01010812">
    <property type="protein sequence ID" value="EQD28600.1"/>
    <property type="molecule type" value="Genomic_DNA"/>
</dbReference>
<dbReference type="Pfam" id="PF13091">
    <property type="entry name" value="PLDc_2"/>
    <property type="match status" value="1"/>
</dbReference>
<accession>T0ZFX1</accession>
<keyword evidence="1" id="KW-1133">Transmembrane helix</keyword>
<feature type="domain" description="PLD phosphodiesterase" evidence="2">
    <location>
        <begin position="74"/>
        <end position="100"/>
    </location>
</feature>
<keyword evidence="1" id="KW-0812">Transmembrane</keyword>
<evidence type="ECO:0000259" key="2">
    <source>
        <dbReference type="PROSITE" id="PS50035"/>
    </source>
</evidence>
<name>T0ZFX1_9ZZZZ</name>
<feature type="transmembrane region" description="Helical" evidence="1">
    <location>
        <begin position="21"/>
        <end position="39"/>
    </location>
</feature>
<protein>
    <recommendedName>
        <fullName evidence="2">PLD phosphodiesterase domain-containing protein</fullName>
    </recommendedName>
</protein>
<comment type="caution">
    <text evidence="3">The sequence shown here is derived from an EMBL/GenBank/DDBJ whole genome shotgun (WGS) entry which is preliminary data.</text>
</comment>
<dbReference type="PROSITE" id="PS50035">
    <property type="entry name" value="PLD"/>
    <property type="match status" value="1"/>
</dbReference>
<sequence>YIISSSMDKEAIRILGKRFSVLRFLLAILLSAVELYIGILYGIYAYALLAVALTLIIGYFASVTGNRNISLVMPRRFVHAKMYISENEAISGSANLTYRGMHRNVEMIEIMHDKESVEGMHRTFWRMWKEYS</sequence>
<dbReference type="InterPro" id="IPR001736">
    <property type="entry name" value="PLipase_D/transphosphatidylase"/>
</dbReference>
<dbReference type="SUPFAM" id="SSF56024">
    <property type="entry name" value="Phospholipase D/nuclease"/>
    <property type="match status" value="1"/>
</dbReference>
<dbReference type="Gene3D" id="3.30.870.10">
    <property type="entry name" value="Endonuclease Chain A"/>
    <property type="match status" value="1"/>
</dbReference>
<dbReference type="AlphaFoldDB" id="T0ZFX1"/>
<proteinExistence type="predicted"/>
<dbReference type="GO" id="GO:0003824">
    <property type="term" value="F:catalytic activity"/>
    <property type="evidence" value="ECO:0007669"/>
    <property type="project" value="InterPro"/>
</dbReference>
<organism evidence="3">
    <name type="scientific">mine drainage metagenome</name>
    <dbReference type="NCBI Taxonomy" id="410659"/>
    <lineage>
        <taxon>unclassified sequences</taxon>
        <taxon>metagenomes</taxon>
        <taxon>ecological metagenomes</taxon>
    </lineage>
</organism>
<reference evidence="3" key="2">
    <citation type="journal article" date="2014" name="ISME J.">
        <title>Microbial stratification in low pH oxic and suboxic macroscopic growths along an acid mine drainage.</title>
        <authorList>
            <person name="Mendez-Garcia C."/>
            <person name="Mesa V."/>
            <person name="Sprenger R.R."/>
            <person name="Richter M."/>
            <person name="Diez M.S."/>
            <person name="Solano J."/>
            <person name="Bargiela R."/>
            <person name="Golyshina O.V."/>
            <person name="Manteca A."/>
            <person name="Ramos J.L."/>
            <person name="Gallego J.R."/>
            <person name="Llorente I."/>
            <person name="Martins Dos Santos V.A."/>
            <person name="Jensen O.N."/>
            <person name="Pelaez A.I."/>
            <person name="Sanchez J."/>
            <person name="Ferrer M."/>
        </authorList>
    </citation>
    <scope>NUCLEOTIDE SEQUENCE</scope>
</reference>